<reference evidence="2" key="1">
    <citation type="submission" date="2022-03" db="EMBL/GenBank/DDBJ databases">
        <title>Genomic Encyclopedia of Type Strains, Phase III (KMG-III): the genomes of soil and plant-associated and newly described type strains.</title>
        <authorList>
            <person name="Whitman W."/>
        </authorList>
    </citation>
    <scope>NUCLEOTIDE SEQUENCE</scope>
    <source>
        <strain evidence="2">ANL 6-2</strain>
    </source>
</reference>
<dbReference type="Proteomes" id="UP001205843">
    <property type="component" value="Unassembled WGS sequence"/>
</dbReference>
<dbReference type="AlphaFoldDB" id="A0AAE3G6M7"/>
<comment type="caution">
    <text evidence="2">The sequence shown here is derived from an EMBL/GenBank/DDBJ whole genome shotgun (WGS) entry which is preliminary data.</text>
</comment>
<sequence>MSRVTPIPPALNRRRSSKTDDASLPPSPNQRIFERLELLKDQHGSTWSKWKLRKRHPDERAFLIQLARNLGTILDSLGHGRRGEALEAAKGPHSAKTGDANKYVTRLVIRQSATTRVEAEDLVKRLTPYVGKYIAVAQQAGIIATTSQGRSGEPTHFLARLFRDTPLDTTLGDPGGPPVWARTLSRMLDACCLSIGNRHGLATLFDRMDEANIYSSDESGYGTFHVTEWLSETFHKTELMIAGLGDRPVSVPERTQAGVPYSGLPVFVPRYQLASEWRDVPAGPVTLHSIEQAYPTEYPSIQGNITVPDGILRFQVDTSLGIVPLADGHDTATTLRAALLFRPRVQLLNVPRDTEVRWLRMHPHLSEIHVGSCDESYEVWKTAARSEEMFQLFSDPFINWFVEDRHLTDVHDEPAVCPVEMEFGHGPWWVVPVNSESVMEFMGQVHGFGLNTATAIPLYSVADISTNLEEYIDASILPGATTLAETIAPPDTLAAYVQCDLLARKNQSGIVKELENGAMRIRAAFENLEGAVNRLVDEAHTDFFRSFTSLDN</sequence>
<evidence type="ECO:0000313" key="3">
    <source>
        <dbReference type="Proteomes" id="UP001205843"/>
    </source>
</evidence>
<dbReference type="EMBL" id="JALJXV010000010">
    <property type="protein sequence ID" value="MCP1676644.1"/>
    <property type="molecule type" value="Genomic_DNA"/>
</dbReference>
<protein>
    <submittedName>
        <fullName evidence="2">Uncharacterized protein</fullName>
    </submittedName>
</protein>
<dbReference type="RefSeq" id="WP_253483376.1">
    <property type="nucleotide sequence ID" value="NZ_JALJXV010000010.1"/>
</dbReference>
<feature type="region of interest" description="Disordered" evidence="1">
    <location>
        <begin position="1"/>
        <end position="29"/>
    </location>
</feature>
<evidence type="ECO:0000256" key="1">
    <source>
        <dbReference type="SAM" id="MobiDB-lite"/>
    </source>
</evidence>
<gene>
    <name evidence="2" type="ORF">J2T57_003815</name>
</gene>
<evidence type="ECO:0000313" key="2">
    <source>
        <dbReference type="EMBL" id="MCP1676644.1"/>
    </source>
</evidence>
<proteinExistence type="predicted"/>
<accession>A0AAE3G6M7</accession>
<organism evidence="2 3">
    <name type="scientific">Natronocella acetinitrilica</name>
    <dbReference type="NCBI Taxonomy" id="414046"/>
    <lineage>
        <taxon>Bacteria</taxon>
        <taxon>Pseudomonadati</taxon>
        <taxon>Pseudomonadota</taxon>
        <taxon>Gammaproteobacteria</taxon>
        <taxon>Chromatiales</taxon>
        <taxon>Ectothiorhodospiraceae</taxon>
        <taxon>Natronocella</taxon>
    </lineage>
</organism>
<keyword evidence="3" id="KW-1185">Reference proteome</keyword>
<name>A0AAE3G6M7_9GAMM</name>